<sequence>LKTGAHFILRGGLTIGLSTQSGTVTFDDATGLMLEFENPTYDAGSGNVTRIDAANLYSISAEAAVTQATTVIFGDVVGSGDDRQGILGGIIQSAGPQWSMDFGTDISDLVSVSLYGMNFKGAGGGIILDDGNKTSVITCTFERCGEVDPGTTNNGAEILNCTWIDPTSSGSNYGLKWQNTTHNLKNLNFITSGTPTTQNMIHFTQTADYATSFDGIKFFGSYVPSTIRHGENTGTSADVTINAVAGSGSNPAAAEFNNTAGGTVTVNNTVTLKVTVKDKAGVVIQTAQTAIYDSSETQLMNEDTNASGVAEEQYNYVADENVSVRVRKGSTTDTPKYVPVNSPQVITDTGLDVTITMLEDVNNNS</sequence>
<evidence type="ECO:0000313" key="1">
    <source>
        <dbReference type="EMBL" id="KKL92907.1"/>
    </source>
</evidence>
<proteinExistence type="predicted"/>
<dbReference type="EMBL" id="LAZR01019339">
    <property type="protein sequence ID" value="KKL92907.1"/>
    <property type="molecule type" value="Genomic_DNA"/>
</dbReference>
<accession>A0A0F9J0Z4</accession>
<dbReference type="AlphaFoldDB" id="A0A0F9J0Z4"/>
<gene>
    <name evidence="1" type="ORF">LCGC14_1880010</name>
</gene>
<protein>
    <submittedName>
        <fullName evidence="1">Uncharacterized protein</fullName>
    </submittedName>
</protein>
<organism evidence="1">
    <name type="scientific">marine sediment metagenome</name>
    <dbReference type="NCBI Taxonomy" id="412755"/>
    <lineage>
        <taxon>unclassified sequences</taxon>
        <taxon>metagenomes</taxon>
        <taxon>ecological metagenomes</taxon>
    </lineage>
</organism>
<feature type="non-terminal residue" evidence="1">
    <location>
        <position position="1"/>
    </location>
</feature>
<reference evidence="1" key="1">
    <citation type="journal article" date="2015" name="Nature">
        <title>Complex archaea that bridge the gap between prokaryotes and eukaryotes.</title>
        <authorList>
            <person name="Spang A."/>
            <person name="Saw J.H."/>
            <person name="Jorgensen S.L."/>
            <person name="Zaremba-Niedzwiedzka K."/>
            <person name="Martijn J."/>
            <person name="Lind A.E."/>
            <person name="van Eijk R."/>
            <person name="Schleper C."/>
            <person name="Guy L."/>
            <person name="Ettema T.J."/>
        </authorList>
    </citation>
    <scope>NUCLEOTIDE SEQUENCE</scope>
</reference>
<comment type="caution">
    <text evidence="1">The sequence shown here is derived from an EMBL/GenBank/DDBJ whole genome shotgun (WGS) entry which is preliminary data.</text>
</comment>
<name>A0A0F9J0Z4_9ZZZZ</name>